<comment type="function">
    <text evidence="9">Required for proper chromosome segregation during mitosis and error-free mitotic progression.</text>
</comment>
<evidence type="ECO:0000256" key="3">
    <source>
        <dbReference type="ARBA" id="ARBA00016738"/>
    </source>
</evidence>
<feature type="compositionally biased region" description="Basic residues" evidence="10">
    <location>
        <begin position="52"/>
        <end position="62"/>
    </location>
</feature>
<evidence type="ECO:0000256" key="7">
    <source>
        <dbReference type="ARBA" id="ARBA00023054"/>
    </source>
</evidence>
<proteinExistence type="predicted"/>
<dbReference type="GO" id="GO:0005730">
    <property type="term" value="C:nucleolus"/>
    <property type="evidence" value="ECO:0007669"/>
    <property type="project" value="UniProtKB-SubCell"/>
</dbReference>
<keyword evidence="4" id="KW-0158">Chromosome</keyword>
<feature type="compositionally biased region" description="Basic and acidic residues" evidence="10">
    <location>
        <begin position="18"/>
        <end position="28"/>
    </location>
</feature>
<dbReference type="EMBL" id="HBIK01022581">
    <property type="protein sequence ID" value="CAE0385528.1"/>
    <property type="molecule type" value="Transcribed_RNA"/>
</dbReference>
<accession>A0A7S3KL66</accession>
<sequence>MVKQLQKNEDEAMSIQPEEGKETPEIGKPKSGKPWKKLGTKLDAGHNGVSKSWKRKEKERHRRKALLEKVREVKAKNGERLKRIREKKQEKDGRRKYNEMKSGSYQIIRNTTKLKKWNKKAKRLLTKLPAELYYEKFGKSTF</sequence>
<reference evidence="11" key="1">
    <citation type="submission" date="2021-01" db="EMBL/GenBank/DDBJ databases">
        <authorList>
            <person name="Corre E."/>
            <person name="Pelletier E."/>
            <person name="Niang G."/>
            <person name="Scheremetjew M."/>
            <person name="Finn R."/>
            <person name="Kale V."/>
            <person name="Holt S."/>
            <person name="Cochrane G."/>
            <person name="Meng A."/>
            <person name="Brown T."/>
            <person name="Cohen L."/>
        </authorList>
    </citation>
    <scope>NUCLEOTIDE SEQUENCE</scope>
    <source>
        <strain evidence="11">CT5</strain>
    </source>
</reference>
<keyword evidence="8" id="KW-0539">Nucleus</keyword>
<evidence type="ECO:0000256" key="10">
    <source>
        <dbReference type="SAM" id="MobiDB-lite"/>
    </source>
</evidence>
<evidence type="ECO:0000256" key="9">
    <source>
        <dbReference type="ARBA" id="ARBA00093307"/>
    </source>
</evidence>
<dbReference type="PANTHER" id="PTHR13557">
    <property type="entry name" value="COILED-COIL DOMAIN-CONTAINING PROTEIN 86"/>
    <property type="match status" value="1"/>
</dbReference>
<evidence type="ECO:0000256" key="8">
    <source>
        <dbReference type="ARBA" id="ARBA00023242"/>
    </source>
</evidence>
<gene>
    <name evidence="11" type="ORF">ECRA1380_LOCUS10492</name>
</gene>
<feature type="region of interest" description="Disordered" evidence="10">
    <location>
        <begin position="1"/>
        <end position="62"/>
    </location>
</feature>
<organism evidence="11">
    <name type="scientific">Euplotes crassus</name>
    <dbReference type="NCBI Taxonomy" id="5936"/>
    <lineage>
        <taxon>Eukaryota</taxon>
        <taxon>Sar</taxon>
        <taxon>Alveolata</taxon>
        <taxon>Ciliophora</taxon>
        <taxon>Intramacronucleata</taxon>
        <taxon>Spirotrichea</taxon>
        <taxon>Hypotrichia</taxon>
        <taxon>Euplotida</taxon>
        <taxon>Euplotidae</taxon>
        <taxon>Moneuplotes</taxon>
    </lineage>
</organism>
<protein>
    <recommendedName>
        <fullName evidence="3">Coiled-coil domain-containing protein 86</fullName>
    </recommendedName>
</protein>
<keyword evidence="7" id="KW-0175">Coiled coil</keyword>
<evidence type="ECO:0000256" key="5">
    <source>
        <dbReference type="ARBA" id="ARBA00022553"/>
    </source>
</evidence>
<evidence type="ECO:0000256" key="1">
    <source>
        <dbReference type="ARBA" id="ARBA00004286"/>
    </source>
</evidence>
<dbReference type="AlphaFoldDB" id="A0A7S3KL66"/>
<name>A0A7S3KL66_EUPCR</name>
<comment type="subcellular location">
    <subcellularLocation>
        <location evidence="1">Chromosome</location>
    </subcellularLocation>
    <subcellularLocation>
        <location evidence="2">Nucleus</location>
        <location evidence="2">Nucleolus</location>
    </subcellularLocation>
</comment>
<evidence type="ECO:0000256" key="4">
    <source>
        <dbReference type="ARBA" id="ARBA00022454"/>
    </source>
</evidence>
<evidence type="ECO:0000256" key="2">
    <source>
        <dbReference type="ARBA" id="ARBA00004604"/>
    </source>
</evidence>
<keyword evidence="6" id="KW-0164">Citrullination</keyword>
<feature type="compositionally biased region" description="Basic residues" evidence="10">
    <location>
        <begin position="30"/>
        <end position="39"/>
    </location>
</feature>
<dbReference type="InterPro" id="IPR026570">
    <property type="entry name" value="CCDC86"/>
</dbReference>
<feature type="compositionally biased region" description="Basic and acidic residues" evidence="10">
    <location>
        <begin position="1"/>
        <end position="10"/>
    </location>
</feature>
<dbReference type="PANTHER" id="PTHR13557:SF1">
    <property type="entry name" value="COILED-COIL DOMAIN-CONTAINING PROTEIN 86"/>
    <property type="match status" value="1"/>
</dbReference>
<evidence type="ECO:0000313" key="11">
    <source>
        <dbReference type="EMBL" id="CAE0385528.1"/>
    </source>
</evidence>
<dbReference type="GO" id="GO:0005694">
    <property type="term" value="C:chromosome"/>
    <property type="evidence" value="ECO:0007669"/>
    <property type="project" value="UniProtKB-SubCell"/>
</dbReference>
<evidence type="ECO:0000256" key="6">
    <source>
        <dbReference type="ARBA" id="ARBA00022934"/>
    </source>
</evidence>
<keyword evidence="5" id="KW-0597">Phosphoprotein</keyword>